<proteinExistence type="predicted"/>
<feature type="compositionally biased region" description="Pro residues" evidence="3">
    <location>
        <begin position="210"/>
        <end position="220"/>
    </location>
</feature>
<dbReference type="SUPFAM" id="SSF57535">
    <property type="entry name" value="Complement control module/SCR domain"/>
    <property type="match status" value="1"/>
</dbReference>
<reference evidence="5" key="1">
    <citation type="submission" date="2025-08" db="UniProtKB">
        <authorList>
            <consortium name="Ensembl"/>
        </authorList>
    </citation>
    <scope>IDENTIFICATION</scope>
</reference>
<evidence type="ECO:0000256" key="3">
    <source>
        <dbReference type="SAM" id="MobiDB-lite"/>
    </source>
</evidence>
<evidence type="ECO:0000256" key="2">
    <source>
        <dbReference type="PROSITE-ProRule" id="PRU00302"/>
    </source>
</evidence>
<evidence type="ECO:0000256" key="1">
    <source>
        <dbReference type="ARBA" id="ARBA00023157"/>
    </source>
</evidence>
<reference evidence="5" key="2">
    <citation type="submission" date="2025-09" db="UniProtKB">
        <authorList>
            <consortium name="Ensembl"/>
        </authorList>
    </citation>
    <scope>IDENTIFICATION</scope>
</reference>
<keyword evidence="2" id="KW-0768">Sushi</keyword>
<keyword evidence="1" id="KW-1015">Disulfide bond</keyword>
<comment type="caution">
    <text evidence="2">Lacks conserved residue(s) required for the propagation of feature annotation.</text>
</comment>
<dbReference type="PANTHER" id="PTHR15060">
    <property type="entry name" value="INTERLEUKIN-15 RECEPTOR SUBUNIT ALPHA"/>
    <property type="match status" value="1"/>
</dbReference>
<dbReference type="GO" id="GO:0042010">
    <property type="term" value="F:interleukin-15 receptor activity"/>
    <property type="evidence" value="ECO:0007669"/>
    <property type="project" value="InterPro"/>
</dbReference>
<keyword evidence="6" id="KW-1185">Reference proteome</keyword>
<dbReference type="Ensembl" id="ENSMCST00000012231.1">
    <property type="protein sequence ID" value="ENSMCSP00000011921.1"/>
    <property type="gene ID" value="ENSMCSG00000008453.1"/>
</dbReference>
<dbReference type="InterPro" id="IPR035976">
    <property type="entry name" value="Sushi/SCR/CCP_sf"/>
</dbReference>
<dbReference type="CDD" id="cd00033">
    <property type="entry name" value="CCP"/>
    <property type="match status" value="1"/>
</dbReference>
<organism evidence="5 6">
    <name type="scientific">Malurus cyaneus samueli</name>
    <dbReference type="NCBI Taxonomy" id="2593467"/>
    <lineage>
        <taxon>Eukaryota</taxon>
        <taxon>Metazoa</taxon>
        <taxon>Chordata</taxon>
        <taxon>Craniata</taxon>
        <taxon>Vertebrata</taxon>
        <taxon>Euteleostomi</taxon>
        <taxon>Archelosauria</taxon>
        <taxon>Archosauria</taxon>
        <taxon>Dinosauria</taxon>
        <taxon>Saurischia</taxon>
        <taxon>Theropoda</taxon>
        <taxon>Coelurosauria</taxon>
        <taxon>Aves</taxon>
        <taxon>Neognathae</taxon>
        <taxon>Neoaves</taxon>
        <taxon>Telluraves</taxon>
        <taxon>Australaves</taxon>
        <taxon>Passeriformes</taxon>
        <taxon>Meliphagoidea</taxon>
        <taxon>Maluridae</taxon>
        <taxon>Malurus</taxon>
    </lineage>
</organism>
<evidence type="ECO:0000313" key="5">
    <source>
        <dbReference type="Ensembl" id="ENSMCSP00000011921.1"/>
    </source>
</evidence>
<dbReference type="AlphaFoldDB" id="A0A8C5TRY6"/>
<dbReference type="OrthoDB" id="9944172at2759"/>
<name>A0A8C5TRY6_9PASS</name>
<dbReference type="Proteomes" id="UP000694560">
    <property type="component" value="Unplaced"/>
</dbReference>
<dbReference type="Gene3D" id="2.20.28.230">
    <property type="match status" value="1"/>
</dbReference>
<dbReference type="PANTHER" id="PTHR15060:SF0">
    <property type="entry name" value="INTERLEUKIN-15 RECEPTOR SUBUNIT ALPHA"/>
    <property type="match status" value="1"/>
</dbReference>
<dbReference type="PROSITE" id="PS50923">
    <property type="entry name" value="SUSHI"/>
    <property type="match status" value="1"/>
</dbReference>
<accession>A0A8C5TRY6</accession>
<feature type="region of interest" description="Disordered" evidence="3">
    <location>
        <begin position="200"/>
        <end position="247"/>
    </location>
</feature>
<dbReference type="InterPro" id="IPR000436">
    <property type="entry name" value="Sushi_SCR_CCP_dom"/>
</dbReference>
<dbReference type="SMART" id="SM00032">
    <property type="entry name" value="CCP"/>
    <property type="match status" value="1"/>
</dbReference>
<evidence type="ECO:0000259" key="4">
    <source>
        <dbReference type="PROSITE" id="PS50923"/>
    </source>
</evidence>
<feature type="domain" description="Sushi" evidence="4">
    <location>
        <begin position="102"/>
        <end position="163"/>
    </location>
</feature>
<sequence>MKIPISILCRISLNHGTNPNIILGRIHGIMAPNPISTLCRIHGIMAPNPCAGFHGIMAPNPISTPVQDFMESWHQILCRFHGIMAPKSNTTPAEFHKIRAPNPCAVANARIDAAGNGAELNSRLRYSCNPGYKRKAGTSSLIQCILWNGSEPRWTDPTLQCIRKTSPGIWERGHLRLRRMGRDVGTPQFLFLPKEAAVGTTGVSSNSSPSPAPGQSPVPPAHDGLSPDRSRPPEPFPTSDTSLAGEGTTIAPTDYAAGWDNSRGNPALHQQRLFHFSSGIFSFSPTSFPVSLLSASPPFLPLQLKISFSLFFSSFRPVYGLFRR</sequence>
<feature type="compositionally biased region" description="Low complexity" evidence="3">
    <location>
        <begin position="200"/>
        <end position="209"/>
    </location>
</feature>
<dbReference type="InterPro" id="IPR042372">
    <property type="entry name" value="IL15RA"/>
</dbReference>
<protein>
    <recommendedName>
        <fullName evidence="4">Sushi domain-containing protein</fullName>
    </recommendedName>
</protein>
<evidence type="ECO:0000313" key="6">
    <source>
        <dbReference type="Proteomes" id="UP000694560"/>
    </source>
</evidence>